<name>A0ABV3RJ57_9RHOB</name>
<reference evidence="2 3" key="1">
    <citation type="submission" date="2024-07" db="EMBL/GenBank/DDBJ databases">
        <title>Marimonas sp.nov., isolated from tidal-flat sediment.</title>
        <authorList>
            <person name="Jayan J.N."/>
            <person name="Lee S.S."/>
        </authorList>
    </citation>
    <scope>NUCLEOTIDE SEQUENCE [LARGE SCALE GENOMIC DNA]</scope>
    <source>
        <strain evidence="2 3">MJW-29</strain>
    </source>
</reference>
<feature type="region of interest" description="Disordered" evidence="1">
    <location>
        <begin position="1"/>
        <end position="62"/>
    </location>
</feature>
<sequence>MSEAIGKFDIGSGGRGEPTGSQRAAARRKAPVTALPRAVSGNTALAIANPGPAGDTEGWEEF</sequence>
<gene>
    <name evidence="2" type="ORF">AB2B41_05255</name>
</gene>
<dbReference type="EMBL" id="JBFNXX010000003">
    <property type="protein sequence ID" value="MEW9918997.1"/>
    <property type="molecule type" value="Genomic_DNA"/>
</dbReference>
<protein>
    <submittedName>
        <fullName evidence="2">Uncharacterized protein</fullName>
    </submittedName>
</protein>
<organism evidence="2 3">
    <name type="scientific">Sulfitobacter sediminis</name>
    <dbReference type="NCBI Taxonomy" id="3234186"/>
    <lineage>
        <taxon>Bacteria</taxon>
        <taxon>Pseudomonadati</taxon>
        <taxon>Pseudomonadota</taxon>
        <taxon>Alphaproteobacteria</taxon>
        <taxon>Rhodobacterales</taxon>
        <taxon>Roseobacteraceae</taxon>
        <taxon>Sulfitobacter</taxon>
    </lineage>
</organism>
<evidence type="ECO:0000313" key="2">
    <source>
        <dbReference type="EMBL" id="MEW9918997.1"/>
    </source>
</evidence>
<evidence type="ECO:0000313" key="3">
    <source>
        <dbReference type="Proteomes" id="UP001556098"/>
    </source>
</evidence>
<dbReference type="RefSeq" id="WP_367876699.1">
    <property type="nucleotide sequence ID" value="NZ_JBFNXX010000003.1"/>
</dbReference>
<accession>A0ABV3RJ57</accession>
<evidence type="ECO:0000256" key="1">
    <source>
        <dbReference type="SAM" id="MobiDB-lite"/>
    </source>
</evidence>
<keyword evidence="3" id="KW-1185">Reference proteome</keyword>
<proteinExistence type="predicted"/>
<comment type="caution">
    <text evidence="2">The sequence shown here is derived from an EMBL/GenBank/DDBJ whole genome shotgun (WGS) entry which is preliminary data.</text>
</comment>
<dbReference type="Proteomes" id="UP001556098">
    <property type="component" value="Unassembled WGS sequence"/>
</dbReference>